<dbReference type="SMART" id="SM00984">
    <property type="entry name" value="UDPG_MGDP_dh_C"/>
    <property type="match status" value="1"/>
</dbReference>
<dbReference type="InterPro" id="IPR036291">
    <property type="entry name" value="NAD(P)-bd_dom_sf"/>
</dbReference>
<dbReference type="InterPro" id="IPR017476">
    <property type="entry name" value="UDP-Glc/GDP-Man"/>
</dbReference>
<sequence length="437" mass="48810">MNLYKDIIAGKEKISVVGLGYVGIQLAVEFGKKVSVIGFDINNKKIQDYKKGIDPTNEVHKEDLGKANILFTNDETLLQKAKFHIVAVPTPVNRDKTPDLVPMKSATEAVARNLNEGSVIVYESTVYPGLVEEVCIPILERESGLKCGVDFKVGYSPERITPGDKSHSIINVVKIISGIDEEALDLIAKVYNIIIADENIYRAESIKVAEAAKVTENTQRDLIIALMNELSIIFNKMEIDTKAVLRAAATKWNFISMNPGIVGGHCIGVDPYYLAYKAEEIGYHPQLILAGRRINDGTSKFIAENTIKQLIKAQKQIRGCKILVVGFSYKEDVPDIRNTKVVDIINELREYGAEIQVADYIVDQDEVFEEYGLKISDFEKANNIDAVIYAVPHQQYRDTPLEKLKKVFKDGNGILIDIKGNYHKSEAENNGLLYWSL</sequence>
<keyword evidence="2" id="KW-0560">Oxidoreductase</keyword>
<dbReference type="InterPro" id="IPR014026">
    <property type="entry name" value="UDP-Glc/GDP-Man_DH_dimer"/>
</dbReference>
<dbReference type="PANTHER" id="PTHR43491">
    <property type="entry name" value="UDP-N-ACETYL-D-MANNOSAMINE DEHYDROGENASE"/>
    <property type="match status" value="1"/>
</dbReference>
<proteinExistence type="inferred from homology"/>
<evidence type="ECO:0000256" key="3">
    <source>
        <dbReference type="ARBA" id="ARBA00023027"/>
    </source>
</evidence>
<dbReference type="NCBIfam" id="TIGR03026">
    <property type="entry name" value="NDP-sugDHase"/>
    <property type="match status" value="1"/>
</dbReference>
<keyword evidence="7" id="KW-1185">Reference proteome</keyword>
<dbReference type="Pfam" id="PF00984">
    <property type="entry name" value="UDPG_MGDP_dh"/>
    <property type="match status" value="1"/>
</dbReference>
<dbReference type="InterPro" id="IPR001732">
    <property type="entry name" value="UDP-Glc/GDP-Man_DH_N"/>
</dbReference>
<dbReference type="SUPFAM" id="SSF48179">
    <property type="entry name" value="6-phosphogluconate dehydrogenase C-terminal domain-like"/>
    <property type="match status" value="1"/>
</dbReference>
<evidence type="ECO:0000256" key="4">
    <source>
        <dbReference type="PIRNR" id="PIRNR000124"/>
    </source>
</evidence>
<comment type="caution">
    <text evidence="6">The sequence shown here is derived from an EMBL/GenBank/DDBJ whole genome shotgun (WGS) entry which is preliminary data.</text>
</comment>
<name>A0ABS1ETP3_9CLOT</name>
<feature type="domain" description="UDP-glucose/GDP-mannose dehydrogenase C-terminal" evidence="5">
    <location>
        <begin position="323"/>
        <end position="424"/>
    </location>
</feature>
<comment type="similarity">
    <text evidence="1 4">Belongs to the UDP-glucose/GDP-mannose dehydrogenase family.</text>
</comment>
<dbReference type="Proteomes" id="UP000596739">
    <property type="component" value="Unassembled WGS sequence"/>
</dbReference>
<dbReference type="InterPro" id="IPR008927">
    <property type="entry name" value="6-PGluconate_DH-like_C_sf"/>
</dbReference>
<dbReference type="EMBL" id="JAENHN010000051">
    <property type="protein sequence ID" value="MBK1812710.1"/>
    <property type="molecule type" value="Genomic_DNA"/>
</dbReference>
<gene>
    <name evidence="6" type="ORF">JHL18_18990</name>
</gene>
<evidence type="ECO:0000313" key="7">
    <source>
        <dbReference type="Proteomes" id="UP000596739"/>
    </source>
</evidence>
<organism evidence="6 7">
    <name type="scientific">Clostridium yunnanense</name>
    <dbReference type="NCBI Taxonomy" id="2800325"/>
    <lineage>
        <taxon>Bacteria</taxon>
        <taxon>Bacillati</taxon>
        <taxon>Bacillota</taxon>
        <taxon>Clostridia</taxon>
        <taxon>Eubacteriales</taxon>
        <taxon>Clostridiaceae</taxon>
        <taxon>Clostridium</taxon>
    </lineage>
</organism>
<dbReference type="InterPro" id="IPR014027">
    <property type="entry name" value="UDP-Glc/GDP-Man_DH_C"/>
</dbReference>
<evidence type="ECO:0000256" key="1">
    <source>
        <dbReference type="ARBA" id="ARBA00006601"/>
    </source>
</evidence>
<dbReference type="InterPro" id="IPR036220">
    <property type="entry name" value="UDP-Glc/GDP-Man_DH_C_sf"/>
</dbReference>
<evidence type="ECO:0000313" key="6">
    <source>
        <dbReference type="EMBL" id="MBK1812710.1"/>
    </source>
</evidence>
<dbReference type="PIRSF" id="PIRSF000124">
    <property type="entry name" value="UDPglc_GDPman_dh"/>
    <property type="match status" value="1"/>
</dbReference>
<evidence type="ECO:0000256" key="2">
    <source>
        <dbReference type="ARBA" id="ARBA00023002"/>
    </source>
</evidence>
<dbReference type="SUPFAM" id="SSF52413">
    <property type="entry name" value="UDP-glucose/GDP-mannose dehydrogenase C-terminal domain"/>
    <property type="match status" value="1"/>
</dbReference>
<keyword evidence="3" id="KW-0520">NAD</keyword>
<dbReference type="Pfam" id="PF03721">
    <property type="entry name" value="UDPG_MGDP_dh_N"/>
    <property type="match status" value="1"/>
</dbReference>
<dbReference type="Gene3D" id="3.40.50.720">
    <property type="entry name" value="NAD(P)-binding Rossmann-like Domain"/>
    <property type="match status" value="2"/>
</dbReference>
<dbReference type="PANTHER" id="PTHR43491:SF2">
    <property type="entry name" value="UDP-N-ACETYL-D-MANNOSAMINE DEHYDROGENASE"/>
    <property type="match status" value="1"/>
</dbReference>
<dbReference type="InterPro" id="IPR028359">
    <property type="entry name" value="UDP_ManNAc/GlcNAc_DH"/>
</dbReference>
<evidence type="ECO:0000259" key="5">
    <source>
        <dbReference type="SMART" id="SM00984"/>
    </source>
</evidence>
<dbReference type="RefSeq" id="WP_200272176.1">
    <property type="nucleotide sequence ID" value="NZ_JAENHN010000051.1"/>
</dbReference>
<protein>
    <submittedName>
        <fullName evidence="6">Nucleotide sugar dehydrogenase</fullName>
    </submittedName>
</protein>
<reference evidence="7" key="1">
    <citation type="submission" date="2021-01" db="EMBL/GenBank/DDBJ databases">
        <title>Genome public.</title>
        <authorList>
            <person name="Liu C."/>
            <person name="Sun Q."/>
        </authorList>
    </citation>
    <scope>NUCLEOTIDE SEQUENCE [LARGE SCALE GENOMIC DNA]</scope>
    <source>
        <strain evidence="7">YIM B02505</strain>
    </source>
</reference>
<dbReference type="SUPFAM" id="SSF51735">
    <property type="entry name" value="NAD(P)-binding Rossmann-fold domains"/>
    <property type="match status" value="1"/>
</dbReference>
<dbReference type="PIRSF" id="PIRSF500136">
    <property type="entry name" value="UDP_ManNAc_DH"/>
    <property type="match status" value="1"/>
</dbReference>
<accession>A0ABS1ETP3</accession>
<dbReference type="Pfam" id="PF03720">
    <property type="entry name" value="UDPG_MGDP_dh_C"/>
    <property type="match status" value="1"/>
</dbReference>